<comment type="caution">
    <text evidence="7">The sequence shown here is derived from an EMBL/GenBank/DDBJ whole genome shotgun (WGS) entry which is preliminary data.</text>
</comment>
<dbReference type="InterPro" id="IPR039425">
    <property type="entry name" value="RNA_pol_sigma-70-like"/>
</dbReference>
<dbReference type="Proteomes" id="UP000218831">
    <property type="component" value="Unassembled WGS sequence"/>
</dbReference>
<evidence type="ECO:0008006" key="9">
    <source>
        <dbReference type="Google" id="ProtNLM"/>
    </source>
</evidence>
<evidence type="ECO:0000256" key="3">
    <source>
        <dbReference type="ARBA" id="ARBA00023082"/>
    </source>
</evidence>
<organism evidence="7 8">
    <name type="scientific">Fodinibius salipaludis</name>
    <dbReference type="NCBI Taxonomy" id="2032627"/>
    <lineage>
        <taxon>Bacteria</taxon>
        <taxon>Pseudomonadati</taxon>
        <taxon>Balneolota</taxon>
        <taxon>Balneolia</taxon>
        <taxon>Balneolales</taxon>
        <taxon>Balneolaceae</taxon>
        <taxon>Fodinibius</taxon>
    </lineage>
</organism>
<dbReference type="RefSeq" id="WP_095607293.1">
    <property type="nucleotide sequence ID" value="NZ_NSKE01000010.1"/>
</dbReference>
<dbReference type="Gene3D" id="1.10.10.10">
    <property type="entry name" value="Winged helix-like DNA-binding domain superfamily/Winged helix DNA-binding domain"/>
    <property type="match status" value="1"/>
</dbReference>
<keyword evidence="2" id="KW-0805">Transcription regulation</keyword>
<dbReference type="OrthoDB" id="9150024at2"/>
<dbReference type="PANTHER" id="PTHR43133">
    <property type="entry name" value="RNA POLYMERASE ECF-TYPE SIGMA FACTO"/>
    <property type="match status" value="1"/>
</dbReference>
<dbReference type="PANTHER" id="PTHR43133:SF46">
    <property type="entry name" value="RNA POLYMERASE SIGMA-70 FACTOR ECF SUBFAMILY"/>
    <property type="match status" value="1"/>
</dbReference>
<dbReference type="CDD" id="cd06171">
    <property type="entry name" value="Sigma70_r4"/>
    <property type="match status" value="1"/>
</dbReference>
<dbReference type="GO" id="GO:0003677">
    <property type="term" value="F:DNA binding"/>
    <property type="evidence" value="ECO:0007669"/>
    <property type="project" value="InterPro"/>
</dbReference>
<name>A0A2A2G662_9BACT</name>
<comment type="similarity">
    <text evidence="1">Belongs to the sigma-70 factor family. ECF subfamily.</text>
</comment>
<evidence type="ECO:0000313" key="7">
    <source>
        <dbReference type="EMBL" id="PAU93111.1"/>
    </source>
</evidence>
<dbReference type="Pfam" id="PF08281">
    <property type="entry name" value="Sigma70_r4_2"/>
    <property type="match status" value="1"/>
</dbReference>
<dbReference type="SUPFAM" id="SSF88946">
    <property type="entry name" value="Sigma2 domain of RNA polymerase sigma factors"/>
    <property type="match status" value="1"/>
</dbReference>
<accession>A0A2A2G662</accession>
<keyword evidence="4" id="KW-0804">Transcription</keyword>
<reference evidence="7 8" key="1">
    <citation type="submission" date="2017-08" db="EMBL/GenBank/DDBJ databases">
        <title>Aliifodinibius alkalisoli sp. nov., isolated from saline alkaline soil.</title>
        <authorList>
            <person name="Liu D."/>
            <person name="Zhang G."/>
        </authorList>
    </citation>
    <scope>NUCLEOTIDE SEQUENCE [LARGE SCALE GENOMIC DNA]</scope>
    <source>
        <strain evidence="7 8">WN023</strain>
    </source>
</reference>
<evidence type="ECO:0000256" key="1">
    <source>
        <dbReference type="ARBA" id="ARBA00010641"/>
    </source>
</evidence>
<sequence length="190" mass="22845">MSANQIDYDNLSPEELWKKLCQGNKKALAALFDDYFDALYSYGYRLTPNTDLVRDSIQEVFYNLWKYRKNIDQPDSVEAYLFISLRRQLFQKKKKMKRREDVNKKYFSEEFDALLNYQVWQHALDLQEEENEDLKEAVTELTPRQREVIYLKYFEGLSTKELADILQIRAQSIYNLVHDALENLRIFLDE</sequence>
<feature type="domain" description="RNA polymerase sigma factor 70 region 4 type 2" evidence="6">
    <location>
        <begin position="133"/>
        <end position="184"/>
    </location>
</feature>
<dbReference type="InterPro" id="IPR036388">
    <property type="entry name" value="WH-like_DNA-bd_sf"/>
</dbReference>
<dbReference type="InterPro" id="IPR014284">
    <property type="entry name" value="RNA_pol_sigma-70_dom"/>
</dbReference>
<feature type="domain" description="RNA polymerase sigma-70 region 2" evidence="5">
    <location>
        <begin position="31"/>
        <end position="97"/>
    </location>
</feature>
<evidence type="ECO:0000313" key="8">
    <source>
        <dbReference type="Proteomes" id="UP000218831"/>
    </source>
</evidence>
<evidence type="ECO:0000256" key="2">
    <source>
        <dbReference type="ARBA" id="ARBA00023015"/>
    </source>
</evidence>
<dbReference type="EMBL" id="NSKE01000010">
    <property type="protein sequence ID" value="PAU93111.1"/>
    <property type="molecule type" value="Genomic_DNA"/>
</dbReference>
<dbReference type="NCBIfam" id="TIGR02937">
    <property type="entry name" value="sigma70-ECF"/>
    <property type="match status" value="1"/>
</dbReference>
<dbReference type="InterPro" id="IPR013324">
    <property type="entry name" value="RNA_pol_sigma_r3/r4-like"/>
</dbReference>
<protein>
    <recommendedName>
        <fullName evidence="9">RNA polymerase sigma factor 70 region 4 type 2 domain-containing protein</fullName>
    </recommendedName>
</protein>
<dbReference type="Gene3D" id="1.10.1740.10">
    <property type="match status" value="1"/>
</dbReference>
<keyword evidence="8" id="KW-1185">Reference proteome</keyword>
<dbReference type="GO" id="GO:0016987">
    <property type="term" value="F:sigma factor activity"/>
    <property type="evidence" value="ECO:0007669"/>
    <property type="project" value="UniProtKB-KW"/>
</dbReference>
<dbReference type="InterPro" id="IPR013325">
    <property type="entry name" value="RNA_pol_sigma_r2"/>
</dbReference>
<dbReference type="AlphaFoldDB" id="A0A2A2G662"/>
<keyword evidence="3" id="KW-0731">Sigma factor</keyword>
<evidence type="ECO:0000256" key="4">
    <source>
        <dbReference type="ARBA" id="ARBA00023163"/>
    </source>
</evidence>
<dbReference type="SUPFAM" id="SSF88659">
    <property type="entry name" value="Sigma3 and sigma4 domains of RNA polymerase sigma factors"/>
    <property type="match status" value="1"/>
</dbReference>
<dbReference type="GO" id="GO:0006352">
    <property type="term" value="P:DNA-templated transcription initiation"/>
    <property type="evidence" value="ECO:0007669"/>
    <property type="project" value="InterPro"/>
</dbReference>
<evidence type="ECO:0000259" key="5">
    <source>
        <dbReference type="Pfam" id="PF04542"/>
    </source>
</evidence>
<gene>
    <name evidence="7" type="ORF">CK503_13155</name>
</gene>
<dbReference type="InterPro" id="IPR007627">
    <property type="entry name" value="RNA_pol_sigma70_r2"/>
</dbReference>
<evidence type="ECO:0000259" key="6">
    <source>
        <dbReference type="Pfam" id="PF08281"/>
    </source>
</evidence>
<dbReference type="InterPro" id="IPR013249">
    <property type="entry name" value="RNA_pol_sigma70_r4_t2"/>
</dbReference>
<dbReference type="Pfam" id="PF04542">
    <property type="entry name" value="Sigma70_r2"/>
    <property type="match status" value="1"/>
</dbReference>
<proteinExistence type="inferred from homology"/>